<protein>
    <submittedName>
        <fullName evidence="1">Uncharacterized protein</fullName>
    </submittedName>
</protein>
<proteinExistence type="predicted"/>
<organism evidence="1 2">
    <name type="scientific">Helicobacter didelphidarum</name>
    <dbReference type="NCBI Taxonomy" id="2040648"/>
    <lineage>
        <taxon>Bacteria</taxon>
        <taxon>Pseudomonadati</taxon>
        <taxon>Campylobacterota</taxon>
        <taxon>Epsilonproteobacteria</taxon>
        <taxon>Campylobacterales</taxon>
        <taxon>Helicobacteraceae</taxon>
        <taxon>Helicobacter</taxon>
    </lineage>
</organism>
<dbReference type="RefSeq" id="WP_112052992.1">
    <property type="nucleotide sequence ID" value="NZ_NXLQ01000048.1"/>
</dbReference>
<dbReference type="Proteomes" id="UP000256379">
    <property type="component" value="Unassembled WGS sequence"/>
</dbReference>
<reference evidence="1 2" key="1">
    <citation type="submission" date="2018-04" db="EMBL/GenBank/DDBJ databases">
        <title>Novel Campyloabacter and Helicobacter Species and Strains.</title>
        <authorList>
            <person name="Mannion A.J."/>
            <person name="Shen Z."/>
            <person name="Fox J.G."/>
        </authorList>
    </citation>
    <scope>NUCLEOTIDE SEQUENCE [LARGE SCALE GENOMIC DNA]</scope>
    <source>
        <strain evidence="1 2">MIT 17-337</strain>
    </source>
</reference>
<dbReference type="OrthoDB" id="9818626at2"/>
<keyword evidence="2" id="KW-1185">Reference proteome</keyword>
<dbReference type="AlphaFoldDB" id="A0A3D8I8P5"/>
<comment type="caution">
    <text evidence="1">The sequence shown here is derived from an EMBL/GenBank/DDBJ whole genome shotgun (WGS) entry which is preliminary data.</text>
</comment>
<name>A0A3D8I8P5_9HELI</name>
<accession>A0A3D8I8P5</accession>
<evidence type="ECO:0000313" key="2">
    <source>
        <dbReference type="Proteomes" id="UP000256379"/>
    </source>
</evidence>
<evidence type="ECO:0000313" key="1">
    <source>
        <dbReference type="EMBL" id="RDU61540.1"/>
    </source>
</evidence>
<dbReference type="EMBL" id="NXLQ01000048">
    <property type="protein sequence ID" value="RDU61540.1"/>
    <property type="molecule type" value="Genomic_DNA"/>
</dbReference>
<sequence>MRQFLLLLLVCNLYADSLENLPINFIDLKSPIALTNKTDTTILQNIARENYFLSPPERRFYLWDWRDTSQEVSLYCECAKVATQYKTTSCKGSLFYLTYLTLDHTLEIAQDIAPCSFSYIQDDNTLIFGSKAHLYVYAKDKKILEIDMPKNWHKIPLGVGDDKKVGVVFYTEGESRYNFIKHINIFRFDRSANILKRYAFTGEFGDMYLRGIDTSFRYIQACKVPDDEEYDEKGQCFLFDIESNIK</sequence>
<gene>
    <name evidence="1" type="ORF">CQA53_09970</name>
</gene>